<protein>
    <submittedName>
        <fullName evidence="1">Uncharacterized protein</fullName>
    </submittedName>
</protein>
<evidence type="ECO:0000313" key="1">
    <source>
        <dbReference type="EMBL" id="KAG8473061.1"/>
    </source>
</evidence>
<dbReference type="AlphaFoldDB" id="A0A8J6CJD3"/>
<dbReference type="OrthoDB" id="647907at2759"/>
<dbReference type="PANTHER" id="PTHR31050">
    <property type="entry name" value="OS08G0413200 PROTEIN"/>
    <property type="match status" value="1"/>
</dbReference>
<dbReference type="InterPro" id="IPR010683">
    <property type="entry name" value="DUF1262"/>
</dbReference>
<dbReference type="Proteomes" id="UP000701853">
    <property type="component" value="Chromosome 13"/>
</dbReference>
<gene>
    <name evidence="1" type="ORF">CXB51_034993</name>
</gene>
<proteinExistence type="predicted"/>
<dbReference type="EMBL" id="JAHUZN010000013">
    <property type="protein sequence ID" value="KAG8473061.1"/>
    <property type="molecule type" value="Genomic_DNA"/>
</dbReference>
<accession>A0A8J6CJD3</accession>
<evidence type="ECO:0000313" key="2">
    <source>
        <dbReference type="Proteomes" id="UP000701853"/>
    </source>
</evidence>
<reference evidence="1 2" key="1">
    <citation type="journal article" date="2021" name="bioRxiv">
        <title>The Gossypium anomalum genome as a resource for cotton improvement and evolutionary analysis of hybrid incompatibility.</title>
        <authorList>
            <person name="Grover C.E."/>
            <person name="Yuan D."/>
            <person name="Arick M.A."/>
            <person name="Miller E.R."/>
            <person name="Hu G."/>
            <person name="Peterson D.G."/>
            <person name="Wendel J.F."/>
            <person name="Udall J.A."/>
        </authorList>
    </citation>
    <scope>NUCLEOTIDE SEQUENCE [LARGE SCALE GENOMIC DNA]</scope>
    <source>
        <strain evidence="1">JFW-Udall</strain>
        <tissue evidence="1">Leaf</tissue>
    </source>
</reference>
<comment type="caution">
    <text evidence="1">The sequence shown here is derived from an EMBL/GenBank/DDBJ whole genome shotgun (WGS) entry which is preliminary data.</text>
</comment>
<dbReference type="Pfam" id="PF06880">
    <property type="entry name" value="DUF1262"/>
    <property type="match status" value="1"/>
</dbReference>
<organism evidence="1 2">
    <name type="scientific">Gossypium anomalum</name>
    <dbReference type="NCBI Taxonomy" id="47600"/>
    <lineage>
        <taxon>Eukaryota</taxon>
        <taxon>Viridiplantae</taxon>
        <taxon>Streptophyta</taxon>
        <taxon>Embryophyta</taxon>
        <taxon>Tracheophyta</taxon>
        <taxon>Spermatophyta</taxon>
        <taxon>Magnoliopsida</taxon>
        <taxon>eudicotyledons</taxon>
        <taxon>Gunneridae</taxon>
        <taxon>Pentapetalae</taxon>
        <taxon>rosids</taxon>
        <taxon>malvids</taxon>
        <taxon>Malvales</taxon>
        <taxon>Malvaceae</taxon>
        <taxon>Malvoideae</taxon>
        <taxon>Gossypium</taxon>
    </lineage>
</organism>
<keyword evidence="2" id="KW-1185">Reference proteome</keyword>
<name>A0A8J6CJD3_9ROSI</name>
<sequence length="524" mass="59793">MYKQFPSSLSLPPPEGPNSGILVILDEEAEPTCCFGLCKSHELDDLPFPQNKKIELQYTTGASGENRHVHCNDVSFIPVLGQPLSSNRYYALQPRGSHKGEAFTNSSEEDAVTCCFCRCFPDIEPQPADEHDIYQQFEIRPTNWGGRFVAKSVAQDGVPPGFLGRKGWRAFTSTPPPGLDTVLRARLPHFDFPLSCKNSEPVVVGKWRCPFIFIKDGRPKDQMTRSMYYEMTLEQRWEQLFAYNNDYNEGNVVVVDTTVEKEVVKVNGTTEISVDDQETVDRVMWFRKGGLGIGLSLSIVERMKWEEERFGWSGGKERQERVRRVEKMETNGEWNRFGWYVLVERFALRRMDGSLALTYDFKHTQFVRNKWCNGRTARASATRDDEAYTLAFSLSKTSPRLFLASTAIPAILLPSFHDASQLIFTVLPFGLIHLEAGMICRKPTITSKDVCNKASFYVLTVSFITFVATSLGSQLQHTEGYVVTCFRRCFPDIKPQLADHHNIYQQFEICLKNTFRILKKVGKR</sequence>
<dbReference type="PANTHER" id="PTHR31050:SF3">
    <property type="entry name" value="OS08G0412800 PROTEIN"/>
    <property type="match status" value="1"/>
</dbReference>